<dbReference type="Proteomes" id="UP000051213">
    <property type="component" value="Unassembled WGS sequence"/>
</dbReference>
<dbReference type="PANTHER" id="PTHR34846">
    <property type="entry name" value="4-CARBOXYMUCONOLACTONE DECARBOXYLASE FAMILY PROTEIN (AFU_ORTHOLOGUE AFUA_6G11590)"/>
    <property type="match status" value="1"/>
</dbReference>
<evidence type="ECO:0000259" key="1">
    <source>
        <dbReference type="Pfam" id="PF02627"/>
    </source>
</evidence>
<dbReference type="Pfam" id="PF02627">
    <property type="entry name" value="CMD"/>
    <property type="match status" value="1"/>
</dbReference>
<evidence type="ECO:0000313" key="2">
    <source>
        <dbReference type="EMBL" id="KRO97223.1"/>
    </source>
</evidence>
<dbReference type="Gene3D" id="1.20.1290.10">
    <property type="entry name" value="AhpD-like"/>
    <property type="match status" value="1"/>
</dbReference>
<proteinExistence type="predicted"/>
<sequence>MPEKPPRIFPLALQHWDKRLDQIVEDTVAAPINVHQLMANNPSLLKACWDFRNHAVQGGTLGKRAGELVILRVAVHMQAWYEWASHVDRALACDLTIDEINQVLCYSTGQGWQAADAVLLRAVDDLIARHCLTEQTQIELAQYFSTEQVMDIIAIHGMYVILACMIKSWGLPLDQQVRERIAGQASERDFITAATRFKTTIDNID</sequence>
<dbReference type="SUPFAM" id="SSF69118">
    <property type="entry name" value="AhpD-like"/>
    <property type="match status" value="1"/>
</dbReference>
<dbReference type="InterPro" id="IPR003779">
    <property type="entry name" value="CMD-like"/>
</dbReference>
<comment type="caution">
    <text evidence="2">The sequence shown here is derived from an EMBL/GenBank/DDBJ whole genome shotgun (WGS) entry which is preliminary data.</text>
</comment>
<accession>A0A0R2UCQ4</accession>
<protein>
    <recommendedName>
        <fullName evidence="1">Carboxymuconolactone decarboxylase-like domain-containing protein</fullName>
    </recommendedName>
</protein>
<reference evidence="2 3" key="1">
    <citation type="submission" date="2015-10" db="EMBL/GenBank/DDBJ databases">
        <title>Metagenome-Assembled Genomes uncover a global brackish microbiome.</title>
        <authorList>
            <person name="Hugerth L.W."/>
            <person name="Larsson J."/>
            <person name="Alneberg J."/>
            <person name="Lindh M.V."/>
            <person name="Legrand C."/>
            <person name="Pinhassi J."/>
            <person name="Andersson A.F."/>
        </authorList>
    </citation>
    <scope>NUCLEOTIDE SEQUENCE [LARGE SCALE GENOMIC DNA]</scope>
    <source>
        <strain evidence="2">BACL26 MAG-121220-bin70</strain>
    </source>
</reference>
<dbReference type="AlphaFoldDB" id="A0A0R2UCQ4"/>
<evidence type="ECO:0000313" key="3">
    <source>
        <dbReference type="Proteomes" id="UP000051213"/>
    </source>
</evidence>
<name>A0A0R2UCQ4_9GAMM</name>
<feature type="domain" description="Carboxymuconolactone decarboxylase-like" evidence="1">
    <location>
        <begin position="42"/>
        <end position="104"/>
    </location>
</feature>
<organism evidence="2 3">
    <name type="scientific">SAR92 bacterium BACL26 MAG-121220-bin70</name>
    <dbReference type="NCBI Taxonomy" id="1655626"/>
    <lineage>
        <taxon>Bacteria</taxon>
        <taxon>Pseudomonadati</taxon>
        <taxon>Pseudomonadota</taxon>
        <taxon>Gammaproteobacteria</taxon>
        <taxon>Cellvibrionales</taxon>
        <taxon>Porticoccaceae</taxon>
        <taxon>SAR92 clade</taxon>
    </lineage>
</organism>
<dbReference type="GO" id="GO:0051920">
    <property type="term" value="F:peroxiredoxin activity"/>
    <property type="evidence" value="ECO:0007669"/>
    <property type="project" value="InterPro"/>
</dbReference>
<dbReference type="EMBL" id="LICA01000011">
    <property type="protein sequence ID" value="KRO97223.1"/>
    <property type="molecule type" value="Genomic_DNA"/>
</dbReference>
<gene>
    <name evidence="2" type="ORF">ABS24_08620</name>
</gene>
<dbReference type="PANTHER" id="PTHR34846:SF5">
    <property type="entry name" value="CARBOXYMUCONOLACTONE DECARBOXYLASE-LIKE DOMAIN-CONTAINING PROTEIN"/>
    <property type="match status" value="1"/>
</dbReference>
<dbReference type="InterPro" id="IPR029032">
    <property type="entry name" value="AhpD-like"/>
</dbReference>